<dbReference type="Proteomes" id="UP000034832">
    <property type="component" value="Unassembled WGS sequence"/>
</dbReference>
<gene>
    <name evidence="1" type="ORF">YH63_007600</name>
</gene>
<organism evidence="1 2">
    <name type="scientific">Afipia massiliensis</name>
    <dbReference type="NCBI Taxonomy" id="211460"/>
    <lineage>
        <taxon>Bacteria</taxon>
        <taxon>Pseudomonadati</taxon>
        <taxon>Pseudomonadota</taxon>
        <taxon>Alphaproteobacteria</taxon>
        <taxon>Hyphomicrobiales</taxon>
        <taxon>Nitrobacteraceae</taxon>
        <taxon>Afipia</taxon>
    </lineage>
</organism>
<keyword evidence="2" id="KW-1185">Reference proteome</keyword>
<accession>A0A4U6BLY9</accession>
<dbReference type="EMBL" id="LBIA02000001">
    <property type="protein sequence ID" value="TKT71286.1"/>
    <property type="molecule type" value="Genomic_DNA"/>
</dbReference>
<dbReference type="AlphaFoldDB" id="A0A4U6BLY9"/>
<protein>
    <submittedName>
        <fullName evidence="1">DUF3800 domain-containing protein</fullName>
    </submittedName>
</protein>
<dbReference type="OrthoDB" id="9792394at2"/>
<evidence type="ECO:0000313" key="2">
    <source>
        <dbReference type="Proteomes" id="UP000034832"/>
    </source>
</evidence>
<proteinExistence type="predicted"/>
<name>A0A4U6BLY9_9BRAD</name>
<sequence>MSLAFEKPDIRYVLYVDEAGDPGLARIQPMDANGASEWLSIGAVLVRQERERDTVSWVQEIRQLINATQRPDLHFRGLNAARKALLCDHLAKLPLRCFALLSNKKNMLRHQNERVQAARPFNQEWFYNWCIRLLLERVTDFVEADALKTYGSAKHLQVVFSERGGMRYGQTAAYHDLLKEQARSNSTLLNKRTIKWKVLHPASNRIIAHAKNAGVQLADAVASSFYQGANTLSVSTWDPAFAKMLKPVIPTENGRHADYGVTLLPVWHKAKLTSDQEQLFRFYGYPIK</sequence>
<dbReference type="Pfam" id="PF12686">
    <property type="entry name" value="DUF3800"/>
    <property type="match status" value="1"/>
</dbReference>
<comment type="caution">
    <text evidence="1">The sequence shown here is derived from an EMBL/GenBank/DDBJ whole genome shotgun (WGS) entry which is preliminary data.</text>
</comment>
<dbReference type="InterPro" id="IPR024524">
    <property type="entry name" value="DUF3800"/>
</dbReference>
<dbReference type="RefSeq" id="WP_046828124.1">
    <property type="nucleotide sequence ID" value="NZ_LBIA02000001.1"/>
</dbReference>
<reference evidence="1" key="1">
    <citation type="submission" date="2019-04" db="EMBL/GenBank/DDBJ databases">
        <title>Whole genome sequencing of cave bacteria.</title>
        <authorList>
            <person name="Gan H.M."/>
            <person name="Barton H."/>
            <person name="Savka M.A."/>
        </authorList>
    </citation>
    <scope>NUCLEOTIDE SEQUENCE [LARGE SCALE GENOMIC DNA]</scope>
    <source>
        <strain evidence="1">LC387</strain>
    </source>
</reference>
<evidence type="ECO:0000313" key="1">
    <source>
        <dbReference type="EMBL" id="TKT71286.1"/>
    </source>
</evidence>